<evidence type="ECO:0000256" key="7">
    <source>
        <dbReference type="PROSITE-ProRule" id="PRU00236"/>
    </source>
</evidence>
<dbReference type="PROSITE" id="PS50305">
    <property type="entry name" value="SIRTUIN"/>
    <property type="match status" value="1"/>
</dbReference>
<dbReference type="PANTHER" id="PTHR11085:SF9">
    <property type="entry name" value="NAD-DEPENDENT PROTEIN DEACETYLASE SIRTUIN-1"/>
    <property type="match status" value="1"/>
</dbReference>
<dbReference type="EMBL" id="JBBPDW010000009">
    <property type="protein sequence ID" value="KAK7549477.1"/>
    <property type="molecule type" value="Genomic_DNA"/>
</dbReference>
<proteinExistence type="inferred from homology"/>
<accession>A0ABR1MHJ4</accession>
<feature type="region of interest" description="Disordered" evidence="8">
    <location>
        <begin position="490"/>
        <end position="513"/>
    </location>
</feature>
<evidence type="ECO:0000256" key="4">
    <source>
        <dbReference type="ARBA" id="ARBA00022723"/>
    </source>
</evidence>
<feature type="binding site" evidence="7">
    <location>
        <position position="314"/>
    </location>
    <ligand>
        <name>Zn(2+)</name>
        <dbReference type="ChEBI" id="CHEBI:29105"/>
    </ligand>
</feature>
<feature type="compositionally biased region" description="Polar residues" evidence="8">
    <location>
        <begin position="23"/>
        <end position="41"/>
    </location>
</feature>
<organism evidence="10 11">
    <name type="scientific">Phyllosticta citricarpa</name>
    <dbReference type="NCBI Taxonomy" id="55181"/>
    <lineage>
        <taxon>Eukaryota</taxon>
        <taxon>Fungi</taxon>
        <taxon>Dikarya</taxon>
        <taxon>Ascomycota</taxon>
        <taxon>Pezizomycotina</taxon>
        <taxon>Dothideomycetes</taxon>
        <taxon>Dothideomycetes incertae sedis</taxon>
        <taxon>Botryosphaeriales</taxon>
        <taxon>Phyllostictaceae</taxon>
        <taxon>Phyllosticta</taxon>
    </lineage>
</organism>
<keyword evidence="6" id="KW-0520">NAD</keyword>
<comment type="similarity">
    <text evidence="2">Belongs to the sirtuin family. Class I subfamily.</text>
</comment>
<dbReference type="InterPro" id="IPR050134">
    <property type="entry name" value="NAD-dep_sirtuin_deacylases"/>
</dbReference>
<keyword evidence="4 7" id="KW-0479">Metal-binding</keyword>
<dbReference type="InterPro" id="IPR026590">
    <property type="entry name" value="Ssirtuin_cat_dom"/>
</dbReference>
<feature type="region of interest" description="Disordered" evidence="8">
    <location>
        <begin position="1"/>
        <end position="55"/>
    </location>
</feature>
<keyword evidence="11" id="KW-1185">Reference proteome</keyword>
<evidence type="ECO:0000256" key="8">
    <source>
        <dbReference type="SAM" id="MobiDB-lite"/>
    </source>
</evidence>
<dbReference type="SUPFAM" id="SSF52467">
    <property type="entry name" value="DHS-like NAD/FAD-binding domain"/>
    <property type="match status" value="1"/>
</dbReference>
<feature type="active site" description="Proton acceptor" evidence="7">
    <location>
        <position position="279"/>
    </location>
</feature>
<comment type="caution">
    <text evidence="10">The sequence shown here is derived from an EMBL/GenBank/DDBJ whole genome shotgun (WGS) entry which is preliminary data.</text>
</comment>
<dbReference type="Pfam" id="PF02146">
    <property type="entry name" value="SIR2"/>
    <property type="match status" value="1"/>
</dbReference>
<protein>
    <submittedName>
        <fullName evidence="10">Chromatin regulatory protein Sir2</fullName>
    </submittedName>
</protein>
<feature type="compositionally biased region" description="Polar residues" evidence="8">
    <location>
        <begin position="1"/>
        <end position="12"/>
    </location>
</feature>
<keyword evidence="3" id="KW-0808">Transferase</keyword>
<evidence type="ECO:0000256" key="1">
    <source>
        <dbReference type="ARBA" id="ARBA00001947"/>
    </source>
</evidence>
<evidence type="ECO:0000259" key="9">
    <source>
        <dbReference type="PROSITE" id="PS50305"/>
    </source>
</evidence>
<evidence type="ECO:0000256" key="5">
    <source>
        <dbReference type="ARBA" id="ARBA00022833"/>
    </source>
</evidence>
<evidence type="ECO:0000256" key="2">
    <source>
        <dbReference type="ARBA" id="ARBA00006924"/>
    </source>
</evidence>
<dbReference type="Gene3D" id="3.40.50.1220">
    <property type="entry name" value="TPP-binding domain"/>
    <property type="match status" value="1"/>
</dbReference>
<gene>
    <name evidence="10" type="ORF">IWX46DRAFT_596147</name>
</gene>
<dbReference type="Gene3D" id="3.30.1600.10">
    <property type="entry name" value="SIR2/SIRT2 'Small Domain"/>
    <property type="match status" value="1"/>
</dbReference>
<evidence type="ECO:0000313" key="10">
    <source>
        <dbReference type="EMBL" id="KAK7549477.1"/>
    </source>
</evidence>
<dbReference type="Proteomes" id="UP001365128">
    <property type="component" value="Unassembled WGS sequence"/>
</dbReference>
<feature type="domain" description="Deacetylase sirtuin-type" evidence="9">
    <location>
        <begin position="151"/>
        <end position="451"/>
    </location>
</feature>
<dbReference type="InterPro" id="IPR029035">
    <property type="entry name" value="DHS-like_NAD/FAD-binding_dom"/>
</dbReference>
<dbReference type="PANTHER" id="PTHR11085">
    <property type="entry name" value="NAD-DEPENDENT PROTEIN DEACYLASE SIRTUIN-5, MITOCHONDRIAL-RELATED"/>
    <property type="match status" value="1"/>
</dbReference>
<keyword evidence="5 7" id="KW-0862">Zinc</keyword>
<evidence type="ECO:0000256" key="3">
    <source>
        <dbReference type="ARBA" id="ARBA00022679"/>
    </source>
</evidence>
<feature type="region of interest" description="Disordered" evidence="8">
    <location>
        <begin position="322"/>
        <end position="363"/>
    </location>
</feature>
<feature type="binding site" evidence="7">
    <location>
        <position position="290"/>
    </location>
    <ligand>
        <name>Zn(2+)</name>
        <dbReference type="ChEBI" id="CHEBI:29105"/>
    </ligand>
</feature>
<evidence type="ECO:0000256" key="6">
    <source>
        <dbReference type="ARBA" id="ARBA00023027"/>
    </source>
</evidence>
<dbReference type="InterPro" id="IPR026591">
    <property type="entry name" value="Sirtuin_cat_small_dom_sf"/>
</dbReference>
<feature type="binding site" evidence="7">
    <location>
        <position position="287"/>
    </location>
    <ligand>
        <name>Zn(2+)</name>
        <dbReference type="ChEBI" id="CHEBI:29105"/>
    </ligand>
</feature>
<sequence>MATGEVLSQPTQLPAVDRPASDTALSSEVHATNASDDQSAGMSAESEDSYEVEDRQSLFEESLLDEIDPDDLVAGPDTCTPQEAKAYRNRLHEVGAHVFIRETITDGTVKAKKLCTAFGVKPPFWLEGHPDVAYYQLLGLAIARALSNRRRLPNYSTIGDAARLIKNSKNILVITGAGISTSLGIPDFRSKNTGFYTRLREMGYDEPEQVFDIANFDEDPNIFYSLAGDILPDLFNWTPTHQFIRLLQDKGKLLTNYTQNIDNLESHAGIDPEKLVQCHGSWATATCRKCGFKIPGEQIFDKIKQQSPAECPECVRQLAVPRPGMKRKRSSNESGGGKGKKRRSSDSDDDDGQYDIPQPGIMKPDITFFGEPLPRLFFERLNEHKDLVDLVIVIGTSMKVAPVSEVPHVVGTQVPQIYISRDPIRHIEFDVNLLGDSDAIVTELSRLAGWDLKHKMVPEGQKIIVEPFETGDEEQHSWKVFYDPTTSKPPEFVGTAGVDNPAMNGKPGPSSSI</sequence>
<feature type="binding site" evidence="7">
    <location>
        <position position="311"/>
    </location>
    <ligand>
        <name>Zn(2+)</name>
        <dbReference type="ChEBI" id="CHEBI:29105"/>
    </ligand>
</feature>
<dbReference type="InterPro" id="IPR003000">
    <property type="entry name" value="Sirtuin"/>
</dbReference>
<name>A0ABR1MHJ4_9PEZI</name>
<reference evidence="10 11" key="1">
    <citation type="submission" date="2024-04" db="EMBL/GenBank/DDBJ databases">
        <title>Phyllosticta paracitricarpa is synonymous to the EU quarantine fungus P. citricarpa based on phylogenomic analyses.</title>
        <authorList>
            <consortium name="Lawrence Berkeley National Laboratory"/>
            <person name="Van Ingen-Buijs V.A."/>
            <person name="Van Westerhoven A.C."/>
            <person name="Haridas S."/>
            <person name="Skiadas P."/>
            <person name="Martin F."/>
            <person name="Groenewald J.Z."/>
            <person name="Crous P.W."/>
            <person name="Seidl M.F."/>
        </authorList>
    </citation>
    <scope>NUCLEOTIDE SEQUENCE [LARGE SCALE GENOMIC DNA]</scope>
    <source>
        <strain evidence="10 11">CBS 122670</strain>
    </source>
</reference>
<evidence type="ECO:0000313" key="11">
    <source>
        <dbReference type="Proteomes" id="UP001365128"/>
    </source>
</evidence>
<comment type="cofactor">
    <cofactor evidence="1">
        <name>Zn(2+)</name>
        <dbReference type="ChEBI" id="CHEBI:29105"/>
    </cofactor>
</comment>